<dbReference type="PANTHER" id="PTHR32305">
    <property type="match status" value="1"/>
</dbReference>
<proteinExistence type="predicted"/>
<dbReference type="InterPro" id="IPR022385">
    <property type="entry name" value="Rhs_assc_core"/>
</dbReference>
<dbReference type="InterPro" id="IPR031325">
    <property type="entry name" value="RHS_repeat"/>
</dbReference>
<dbReference type="InterPro" id="IPR050708">
    <property type="entry name" value="T6SS_VgrG/RHS"/>
</dbReference>
<organism evidence="2 3">
    <name type="scientific">Planomonospora corallina</name>
    <dbReference type="NCBI Taxonomy" id="1806052"/>
    <lineage>
        <taxon>Bacteria</taxon>
        <taxon>Bacillati</taxon>
        <taxon>Actinomycetota</taxon>
        <taxon>Actinomycetes</taxon>
        <taxon>Streptosporangiales</taxon>
        <taxon>Streptosporangiaceae</taxon>
        <taxon>Planomonospora</taxon>
    </lineage>
</organism>
<keyword evidence="3" id="KW-1185">Reference proteome</keyword>
<evidence type="ECO:0000313" key="3">
    <source>
        <dbReference type="Proteomes" id="UP001595850"/>
    </source>
</evidence>
<sequence length="1938" mass="209687">MDAERNDGEQTGPGHVSIEIGYDGFAAAYGGGYGSRLRLARLPSCALDTPERPECQVLTPLPTRNDGERRTLGAEVTMESGQATVLTATAAPQGDKGDFTATALSPSATWRAGGQSGDFTWSYPLRVPPVPGGLDPDLAIGYSSASVDGRTSSTNNQPSWIGEGFDLWPGFVERSYKPCSEDGAPKSNGVSPGDQCWSYDNATVTWNGKGGELLKTADGTWRMKGDDGTRFEHLTAASAANGDDDGEYWKATTTDGTQYFFGLHRLPGWTSGRAQTNSTWTTPVFGDDDGEPCHKSGFAESWCQQAWRWNLDHVVDPNGNAMAYYYTAETNRYGRNVSTSADTLYERGGHLERIEYGLRTGDLFAAPPAKVLFTTAERCIPTSSFDCATNKIGDNPEQWPDVPWDQNCTSGCAKNGKIAPTFWSRKRLTGITTQTLRAGGAYADVDHWSLTHAWGDADIDKALLLQSIQHTGRAGAPAIALPKITFNHVQLMNRLDKTGDDIPPFIKYRLGAVFDEYGGQIDVAYSAPDCTLSDLPTPETNTRRCFPTYWQPPGHEKPIRDWFHKYVVTQTIVSDRTARSPDMVTSYTYLGGAAWHFDDDDGLTKTKEKTWSQWRGYGHVRVATGGMNQPLTRTEHTYLRGMDGDRRDAAGGEKRVSVTDDEGGTHVDHEALAGFELQRTVYTGPDGTVHSRTVNTPWRRQTASRARSWGTSTANLTGVATSRTWTALSDGGRRQTRVDTTYDTVTGLAVQEDDQGDTATNADDKCTRTQYAVNTTAWMRSLPSRMETVSVRCSTAPDRTRQVISDTRTFYDDRGFGQPPVKGDVTRVEEISAHDGTTASYLPVSRTSYDGYGRPVRVIDTAGNTTTTAYTETAGLTTRVTTTSPAVAAGAHVTVQELDPAWGSPTAVTDAGNRTTTASYDALGRTSKVWQADRPTTMTPSVEYAYRVSGDQIAAVTTRTLTPGGGQRIHHDLYDGLLRPRQSQAEGPEGGRLISDTFHDSRGNVVRTYAPYYAAGAPETVLFGVAAPGDVESQTVTDYDGLGRATVERLLTGNNDTREKWRTTTTYGGNWVAVDPPPGGTPTRSYSDARGNTTEVRYYSGDSPTGSYNAVTYTYTPDGQPSTVTDWAGNVWSTVYDLRGRQVKSVDPDRGTTLYTYDDLGRITTITDARGRKLVHAYDAMGRMLETREGSATGPLLRNWTYDTVRRGQLASATSYQGGHAYTSRVDAYDNQNRPVRQSVAIPASEGGLQGNYTFTTAYNLDGTVQSTGFPAAGGLPAENVVTTYDSAARPIRLTSNLGSYVTATAYSKTSRPLQYELSTGGKKVWQTLTWEYGTDRLASSRTDREGAAGVDRNAAYTYTPAGDVIAVSDVSRSGTDTQCFRYDHLQRLTEAWTQPTVSCAATPSTNVVGGPAPYWHSYAYDVAGNRSTETWHGLAGQADTRRAYTYDPPNRGHRLTKVTQSGGAGERTDVYGYDATGSMTTRAVGGTTQTLEWNVSGDVSTITAPGASTSMVYDADDKPLLRRSPSGTTLYLDGMEVFLAKGASKPTATRHYTHNGENIAVRTTGGVSLLSPDHQDTALLAVDAATGRLTQRRLTPFGAARGPDPGAWPDERTFVGGTAGDGTGLIRMGAREYDVSTGRFISVDPLFNSDRPQSWNGYSYADHSPITLSDPDGLDGPLRGNTGCYYSGKGCPKKSSCWGWECTDGGGTARRPSSCWGWECTDGGGTRLKPKNLRTKCWGWECVNGHGVDNGSPYYKAPVRTCDWKCKLKKTAVGAGRVAGKGAVLLWENRSEILAACAMFAAPVAFVGAGCAVLGTINSIHASYASFRKGDVTGGVVNALGAGVGGAGLGTHVGSKLIKKHTGNVLSRAARLTERETPNLLVTFRAGHRIRLHSRLMGRAARYDRSARALDRATLNLNYTGYMLTQGYRVHLEGYGQ</sequence>
<protein>
    <submittedName>
        <fullName evidence="2">RHS repeat-associated core domain-containing protein</fullName>
    </submittedName>
</protein>
<accession>A0ABV8HYW0</accession>
<dbReference type="NCBIfam" id="TIGR03696">
    <property type="entry name" value="Rhs_assc_core"/>
    <property type="match status" value="1"/>
</dbReference>
<dbReference type="NCBIfam" id="TIGR01643">
    <property type="entry name" value="YD_repeat_2x"/>
    <property type="match status" value="1"/>
</dbReference>
<comment type="caution">
    <text evidence="2">The sequence shown here is derived from an EMBL/GenBank/DDBJ whole genome shotgun (WGS) entry which is preliminary data.</text>
</comment>
<dbReference type="EMBL" id="JBHSBM010000004">
    <property type="protein sequence ID" value="MFC4056795.1"/>
    <property type="molecule type" value="Genomic_DNA"/>
</dbReference>
<evidence type="ECO:0000313" key="2">
    <source>
        <dbReference type="EMBL" id="MFC4056795.1"/>
    </source>
</evidence>
<gene>
    <name evidence="2" type="ORF">ACFOWE_00665</name>
</gene>
<dbReference type="Gene3D" id="2.180.10.10">
    <property type="entry name" value="RHS repeat-associated core"/>
    <property type="match status" value="2"/>
</dbReference>
<dbReference type="Pfam" id="PF05593">
    <property type="entry name" value="RHS_repeat"/>
    <property type="match status" value="1"/>
</dbReference>
<name>A0ABV8HYW0_9ACTN</name>
<feature type="region of interest" description="Disordered" evidence="1">
    <location>
        <begin position="642"/>
        <end position="665"/>
    </location>
</feature>
<evidence type="ECO:0000256" key="1">
    <source>
        <dbReference type="SAM" id="MobiDB-lite"/>
    </source>
</evidence>
<dbReference type="Proteomes" id="UP001595850">
    <property type="component" value="Unassembled WGS sequence"/>
</dbReference>
<dbReference type="RefSeq" id="WP_377284753.1">
    <property type="nucleotide sequence ID" value="NZ_JBHSBM010000004.1"/>
</dbReference>
<dbReference type="PANTHER" id="PTHR32305:SF17">
    <property type="entry name" value="TRNA NUCLEASE WAPA"/>
    <property type="match status" value="1"/>
</dbReference>
<dbReference type="InterPro" id="IPR006530">
    <property type="entry name" value="YD"/>
</dbReference>
<reference evidence="3" key="1">
    <citation type="journal article" date="2019" name="Int. J. Syst. Evol. Microbiol.">
        <title>The Global Catalogue of Microorganisms (GCM) 10K type strain sequencing project: providing services to taxonomists for standard genome sequencing and annotation.</title>
        <authorList>
            <consortium name="The Broad Institute Genomics Platform"/>
            <consortium name="The Broad Institute Genome Sequencing Center for Infectious Disease"/>
            <person name="Wu L."/>
            <person name="Ma J."/>
        </authorList>
    </citation>
    <scope>NUCLEOTIDE SEQUENCE [LARGE SCALE GENOMIC DNA]</scope>
    <source>
        <strain evidence="3">TBRC 4489</strain>
    </source>
</reference>